<dbReference type="AlphaFoldDB" id="A0A2S9QM90"/>
<dbReference type="SUPFAM" id="SSF46689">
    <property type="entry name" value="Homeodomain-like"/>
    <property type="match status" value="1"/>
</dbReference>
<keyword evidence="5" id="KW-1185">Reference proteome</keyword>
<feature type="domain" description="HTH tetR-type" evidence="3">
    <location>
        <begin position="14"/>
        <end position="74"/>
    </location>
</feature>
<dbReference type="SUPFAM" id="SSF48498">
    <property type="entry name" value="Tetracyclin repressor-like, C-terminal domain"/>
    <property type="match status" value="1"/>
</dbReference>
<reference evidence="4 5" key="1">
    <citation type="journal article" date="2017" name="New Microbes New Infect">
        <title>Genome sequence of 'Leucobacter massiliensis' sp. nov. isolated from human pharynx after travel to the 2014 Hajj.</title>
        <authorList>
            <person name="Leangapichart T."/>
            <person name="Gautret P."/>
            <person name="Nguyen T.T."/>
            <person name="Armstrong N."/>
            <person name="Rolain J.M."/>
        </authorList>
    </citation>
    <scope>NUCLEOTIDE SEQUENCE [LARGE SCALE GENOMIC DNA]</scope>
    <source>
        <strain evidence="4 5">122RC15</strain>
    </source>
</reference>
<dbReference type="PANTHER" id="PTHR30055">
    <property type="entry name" value="HTH-TYPE TRANSCRIPTIONAL REGULATOR RUTR"/>
    <property type="match status" value="1"/>
</dbReference>
<accession>A0A2S9QM90</accession>
<dbReference type="Proteomes" id="UP000238650">
    <property type="component" value="Unassembled WGS sequence"/>
</dbReference>
<dbReference type="OrthoDB" id="4548508at2"/>
<keyword evidence="1 2" id="KW-0238">DNA-binding</keyword>
<dbReference type="EMBL" id="MWZD01000017">
    <property type="protein sequence ID" value="PRI10706.1"/>
    <property type="molecule type" value="Genomic_DNA"/>
</dbReference>
<dbReference type="PANTHER" id="PTHR30055:SF200">
    <property type="entry name" value="HTH-TYPE TRANSCRIPTIONAL REPRESSOR BDCR"/>
    <property type="match status" value="1"/>
</dbReference>
<dbReference type="PRINTS" id="PR00455">
    <property type="entry name" value="HTHTETR"/>
</dbReference>
<proteinExistence type="predicted"/>
<evidence type="ECO:0000313" key="5">
    <source>
        <dbReference type="Proteomes" id="UP000238650"/>
    </source>
</evidence>
<evidence type="ECO:0000256" key="1">
    <source>
        <dbReference type="ARBA" id="ARBA00023125"/>
    </source>
</evidence>
<dbReference type="InterPro" id="IPR009057">
    <property type="entry name" value="Homeodomain-like_sf"/>
</dbReference>
<evidence type="ECO:0000256" key="2">
    <source>
        <dbReference type="PROSITE-ProRule" id="PRU00335"/>
    </source>
</evidence>
<evidence type="ECO:0000313" key="4">
    <source>
        <dbReference type="EMBL" id="PRI10706.1"/>
    </source>
</evidence>
<dbReference type="GO" id="GO:0000976">
    <property type="term" value="F:transcription cis-regulatory region binding"/>
    <property type="evidence" value="ECO:0007669"/>
    <property type="project" value="TreeGrafter"/>
</dbReference>
<dbReference type="InterPro" id="IPR036271">
    <property type="entry name" value="Tet_transcr_reg_TetR-rel_C_sf"/>
</dbReference>
<dbReference type="RefSeq" id="WP_105805170.1">
    <property type="nucleotide sequence ID" value="NZ_MWZD01000017.1"/>
</dbReference>
<dbReference type="Gene3D" id="1.10.357.10">
    <property type="entry name" value="Tetracycline Repressor, domain 2"/>
    <property type="match status" value="1"/>
</dbReference>
<dbReference type="PROSITE" id="PS50977">
    <property type="entry name" value="HTH_TETR_2"/>
    <property type="match status" value="1"/>
</dbReference>
<gene>
    <name evidence="4" type="ORF">B4915_07320</name>
</gene>
<dbReference type="GO" id="GO:0003700">
    <property type="term" value="F:DNA-binding transcription factor activity"/>
    <property type="evidence" value="ECO:0007669"/>
    <property type="project" value="TreeGrafter"/>
</dbReference>
<dbReference type="InterPro" id="IPR050109">
    <property type="entry name" value="HTH-type_TetR-like_transc_reg"/>
</dbReference>
<name>A0A2S9QM90_9MICO</name>
<comment type="caution">
    <text evidence="4">The sequence shown here is derived from an EMBL/GenBank/DDBJ whole genome shotgun (WGS) entry which is preliminary data.</text>
</comment>
<sequence>MAAERATRVRKAPAERRAEIISAASRIALEEGLERITLRAVAERLGVRPGLITHYFPAAEELVIAAFQLAASREREQLHAAAGGPLARLAAFVRLVERDGEELSRLWLNAKHLARFTPALAEAVQEQERLDRERLTALIAEGCAAGAFAAEDPEAACVRIFLAVDGFGAYANNPSLIAHEAYAHFVADVAEWALGLRPGTLRALLAGS</sequence>
<organism evidence="4 5">
    <name type="scientific">Leucobacter massiliensis</name>
    <dbReference type="NCBI Taxonomy" id="1686285"/>
    <lineage>
        <taxon>Bacteria</taxon>
        <taxon>Bacillati</taxon>
        <taxon>Actinomycetota</taxon>
        <taxon>Actinomycetes</taxon>
        <taxon>Micrococcales</taxon>
        <taxon>Microbacteriaceae</taxon>
        <taxon>Leucobacter</taxon>
    </lineage>
</organism>
<feature type="DNA-binding region" description="H-T-H motif" evidence="2">
    <location>
        <begin position="37"/>
        <end position="56"/>
    </location>
</feature>
<protein>
    <submittedName>
        <fullName evidence="4">TetR family transcriptional regulator</fullName>
    </submittedName>
</protein>
<dbReference type="InterPro" id="IPR001647">
    <property type="entry name" value="HTH_TetR"/>
</dbReference>
<dbReference type="Pfam" id="PF00440">
    <property type="entry name" value="TetR_N"/>
    <property type="match status" value="1"/>
</dbReference>
<evidence type="ECO:0000259" key="3">
    <source>
        <dbReference type="PROSITE" id="PS50977"/>
    </source>
</evidence>